<evidence type="ECO:0000256" key="1">
    <source>
        <dbReference type="SAM" id="SignalP"/>
    </source>
</evidence>
<proteinExistence type="predicted"/>
<feature type="chain" id="PRO_5046074300" description="Lipoprotein" evidence="1">
    <location>
        <begin position="21"/>
        <end position="127"/>
    </location>
</feature>
<evidence type="ECO:0008006" key="4">
    <source>
        <dbReference type="Google" id="ProtNLM"/>
    </source>
</evidence>
<dbReference type="PROSITE" id="PS51257">
    <property type="entry name" value="PROKAR_LIPOPROTEIN"/>
    <property type="match status" value="1"/>
</dbReference>
<comment type="caution">
    <text evidence="2">The sequence shown here is derived from an EMBL/GenBank/DDBJ whole genome shotgun (WGS) entry which is preliminary data.</text>
</comment>
<keyword evidence="3" id="KW-1185">Reference proteome</keyword>
<name>A0ABT1NVC1_9GAMM</name>
<reference evidence="2" key="1">
    <citation type="thesis" date="2020" institute="Technische Universitat Dresden" country="Dresden, Germany">
        <title>The Agarolytic System of Microbulbifer elongatus PORT2, Isolated from Batu Karas, Pangandaran West Java Indonesia.</title>
        <authorList>
            <person name="Anggraeni S.R."/>
        </authorList>
    </citation>
    <scope>NUCLEOTIDE SEQUENCE</scope>
    <source>
        <strain evidence="2">PORT2</strain>
    </source>
</reference>
<evidence type="ECO:0000313" key="2">
    <source>
        <dbReference type="EMBL" id="MCQ3827861.1"/>
    </source>
</evidence>
<organism evidence="2 3">
    <name type="scientific">Microbulbifer elongatus</name>
    <dbReference type="NCBI Taxonomy" id="86173"/>
    <lineage>
        <taxon>Bacteria</taxon>
        <taxon>Pseudomonadati</taxon>
        <taxon>Pseudomonadota</taxon>
        <taxon>Gammaproteobacteria</taxon>
        <taxon>Cellvibrionales</taxon>
        <taxon>Microbulbiferaceae</taxon>
        <taxon>Microbulbifer</taxon>
    </lineage>
</organism>
<protein>
    <recommendedName>
        <fullName evidence="4">Lipoprotein</fullName>
    </recommendedName>
</protein>
<feature type="signal peptide" evidence="1">
    <location>
        <begin position="1"/>
        <end position="20"/>
    </location>
</feature>
<sequence length="127" mass="14005">MKSQYSILIFLLIAAVSACSSLNYDSPRVANSSLIIGNVDHYFGKYVRVIGYIHEREGVYTLLPSKEYSELPDRSRVMAQISIQQDIESTQQLAACSGKLTMLSGKISVFSGLPSIKEISYVECSVS</sequence>
<dbReference type="EMBL" id="JACASI010000007">
    <property type="protein sequence ID" value="MCQ3827861.1"/>
    <property type="molecule type" value="Genomic_DNA"/>
</dbReference>
<accession>A0ABT1NVC1</accession>
<dbReference type="Proteomes" id="UP001205566">
    <property type="component" value="Unassembled WGS sequence"/>
</dbReference>
<gene>
    <name evidence="2" type="ORF">HXX02_00225</name>
</gene>
<evidence type="ECO:0000313" key="3">
    <source>
        <dbReference type="Proteomes" id="UP001205566"/>
    </source>
</evidence>
<keyword evidence="1" id="KW-0732">Signal</keyword>
<dbReference type="RefSeq" id="WP_255872796.1">
    <property type="nucleotide sequence ID" value="NZ_JACASI010000007.1"/>
</dbReference>